<proteinExistence type="predicted"/>
<name>A0A0F9NC42_9ZZZZ</name>
<feature type="non-terminal residue" evidence="1">
    <location>
        <position position="61"/>
    </location>
</feature>
<protein>
    <recommendedName>
        <fullName evidence="2">Peptide chain release factor domain-containing protein</fullName>
    </recommendedName>
</protein>
<dbReference type="Gene3D" id="1.20.58.410">
    <property type="entry name" value="Release factor"/>
    <property type="match status" value="1"/>
</dbReference>
<sequence length="61" mass="7191">MTSAPGFWSREGQSKTLKELSFLKEKKDEWNKLGGLYQEIVTLGELLREEEDEDLNKEMER</sequence>
<accession>A0A0F9NC42</accession>
<organism evidence="1">
    <name type="scientific">marine sediment metagenome</name>
    <dbReference type="NCBI Taxonomy" id="412755"/>
    <lineage>
        <taxon>unclassified sequences</taxon>
        <taxon>metagenomes</taxon>
        <taxon>ecological metagenomes</taxon>
    </lineage>
</organism>
<evidence type="ECO:0008006" key="2">
    <source>
        <dbReference type="Google" id="ProtNLM"/>
    </source>
</evidence>
<dbReference type="AlphaFoldDB" id="A0A0F9NC42"/>
<comment type="caution">
    <text evidence="1">The sequence shown here is derived from an EMBL/GenBank/DDBJ whole genome shotgun (WGS) entry which is preliminary data.</text>
</comment>
<evidence type="ECO:0000313" key="1">
    <source>
        <dbReference type="EMBL" id="KKM78942.1"/>
    </source>
</evidence>
<gene>
    <name evidence="1" type="ORF">LCGC14_1354970</name>
</gene>
<reference evidence="1" key="1">
    <citation type="journal article" date="2015" name="Nature">
        <title>Complex archaea that bridge the gap between prokaryotes and eukaryotes.</title>
        <authorList>
            <person name="Spang A."/>
            <person name="Saw J.H."/>
            <person name="Jorgensen S.L."/>
            <person name="Zaremba-Niedzwiedzka K."/>
            <person name="Martijn J."/>
            <person name="Lind A.E."/>
            <person name="van Eijk R."/>
            <person name="Schleper C."/>
            <person name="Guy L."/>
            <person name="Ettema T.J."/>
        </authorList>
    </citation>
    <scope>NUCLEOTIDE SEQUENCE</scope>
</reference>
<dbReference type="EMBL" id="LAZR01008410">
    <property type="protein sequence ID" value="KKM78942.1"/>
    <property type="molecule type" value="Genomic_DNA"/>
</dbReference>